<reference evidence="2" key="1">
    <citation type="submission" date="2012-11" db="EMBL/GenBank/DDBJ databases">
        <title>Dependencies among metagenomic species, viruses, plasmids and units of genetic variation.</title>
        <authorList>
            <person name="Nielsen H.B."/>
            <person name="Almeida M."/>
            <person name="Juncker A.S."/>
            <person name="Rasmussen S."/>
            <person name="Li J."/>
            <person name="Sunagawa S."/>
            <person name="Plichta D."/>
            <person name="Gautier L."/>
            <person name="Le Chatelier E."/>
            <person name="Peletier E."/>
            <person name="Bonde I."/>
            <person name="Nielsen T."/>
            <person name="Manichanh C."/>
            <person name="Arumugam M."/>
            <person name="Batto J."/>
            <person name="Santos M.B.Q.D."/>
            <person name="Blom N."/>
            <person name="Borruel N."/>
            <person name="Burgdorf K.S."/>
            <person name="Boumezbeur F."/>
            <person name="Casellas F."/>
            <person name="Dore J."/>
            <person name="Guarner F."/>
            <person name="Hansen T."/>
            <person name="Hildebrand F."/>
            <person name="Kaas R.S."/>
            <person name="Kennedy S."/>
            <person name="Kristiansen K."/>
            <person name="Kultima J.R."/>
            <person name="Leonard P."/>
            <person name="Levenez F."/>
            <person name="Lund O."/>
            <person name="Moumen B."/>
            <person name="Le Paslier D."/>
            <person name="Pons N."/>
            <person name="Pedersen O."/>
            <person name="Prifti E."/>
            <person name="Qin J."/>
            <person name="Raes J."/>
            <person name="Tap J."/>
            <person name="Tims S."/>
            <person name="Ussery D.W."/>
            <person name="Yamada T."/>
            <person name="MetaHit consortium"/>
            <person name="Renault P."/>
            <person name="Sicheritz-Ponten T."/>
            <person name="Bork P."/>
            <person name="Wang J."/>
            <person name="Brunak S."/>
            <person name="Ehrlich S.D."/>
        </authorList>
    </citation>
    <scope>NUCLEOTIDE SEQUENCE [LARGE SCALE GENOMIC DNA]</scope>
</reference>
<dbReference type="AlphaFoldDB" id="R7MWP9"/>
<dbReference type="Gene3D" id="2.40.100.20">
    <property type="match status" value="1"/>
</dbReference>
<dbReference type="EMBL" id="CBKE010000135">
    <property type="protein sequence ID" value="CDF04756.1"/>
    <property type="molecule type" value="Genomic_DNA"/>
</dbReference>
<feature type="domain" description="Cyclophilin-like" evidence="1">
    <location>
        <begin position="60"/>
        <end position="163"/>
    </location>
</feature>
<comment type="caution">
    <text evidence="2">The sequence shown here is derived from an EMBL/GenBank/DDBJ whole genome shotgun (WGS) entry which is preliminary data.</text>
</comment>
<sequence>MEMISRKHAGLAAIGLITAVFLFFLTGSVPCKQAGSQPTVGHNAFIFGDAHSYVVESRLSFEGGHAILGLYDTPAALEFSERQPLVIPLQRQGNRIVMTGLPQVVVPNQNMIGMKPDIGDIAFDVNTQSLVIFCQKEEPAPNLIPVGHVTGGMNYLLQTQGDFEGYLTKK</sequence>
<dbReference type="SUPFAM" id="SSF50891">
    <property type="entry name" value="Cyclophilin-like"/>
    <property type="match status" value="1"/>
</dbReference>
<dbReference type="Pfam" id="PF18050">
    <property type="entry name" value="Cyclophil_like2"/>
    <property type="match status" value="1"/>
</dbReference>
<proteinExistence type="predicted"/>
<name>R7MWP9_MEGEL</name>
<dbReference type="InterPro" id="IPR029000">
    <property type="entry name" value="Cyclophilin-like_dom_sf"/>
</dbReference>
<evidence type="ECO:0000313" key="2">
    <source>
        <dbReference type="EMBL" id="CDF04756.1"/>
    </source>
</evidence>
<organism evidence="2">
    <name type="scientific">Megasphaera elsdenii CAG:570</name>
    <dbReference type="NCBI Taxonomy" id="1263087"/>
    <lineage>
        <taxon>Bacteria</taxon>
        <taxon>Bacillati</taxon>
        <taxon>Bacillota</taxon>
        <taxon>Negativicutes</taxon>
        <taxon>Veillonellales</taxon>
        <taxon>Veillonellaceae</taxon>
        <taxon>Megasphaera</taxon>
    </lineage>
</organism>
<protein>
    <submittedName>
        <fullName evidence="2">Flavodoxin family protein</fullName>
    </submittedName>
</protein>
<accession>R7MWP9</accession>
<gene>
    <name evidence="2" type="ORF">BN715_00081</name>
</gene>
<evidence type="ECO:0000259" key="1">
    <source>
        <dbReference type="Pfam" id="PF18050"/>
    </source>
</evidence>
<dbReference type="InterPro" id="IPR041183">
    <property type="entry name" value="Cyclophilin-like"/>
</dbReference>
<dbReference type="Proteomes" id="UP000017908">
    <property type="component" value="Unassembled WGS sequence"/>
</dbReference>